<feature type="compositionally biased region" description="Basic and acidic residues" evidence="2">
    <location>
        <begin position="175"/>
        <end position="192"/>
    </location>
</feature>
<keyword evidence="1" id="KW-0175">Coiled coil</keyword>
<sequence length="229" mass="26379">MESRQAMLRGESLNSDSQQQNNVEERSCVFAQSDVQPVSVFTTFWKSDQHTRAFELAAARSPQMTVVEFLTEATMPSTSRPLGHVDAVEIIESAVGSSNVYDGETINRQEQRRREIRERQVQAARRRREQMTPEELQKLKAKWAESARRRRANMSEEKKQLQKLKWAEAARRRYHNMSEEERKQLGARQTERKRIKRQMLAEAAKASALAQTVDPSALLTDASLLDHLP</sequence>
<feature type="compositionally biased region" description="Polar residues" evidence="2">
    <location>
        <begin position="12"/>
        <end position="22"/>
    </location>
</feature>
<dbReference type="AlphaFoldDB" id="A0A0B2V7F1"/>
<feature type="region of interest" description="Disordered" evidence="2">
    <location>
        <begin position="175"/>
        <end position="194"/>
    </location>
</feature>
<dbReference type="PANTHER" id="PTHR22084:SF1">
    <property type="entry name" value="BZIP DOMAIN-CONTAINING PROTEIN-RELATED"/>
    <property type="match status" value="1"/>
</dbReference>
<keyword evidence="4" id="KW-1185">Reference proteome</keyword>
<name>A0A0B2V7F1_TOXCA</name>
<evidence type="ECO:0000256" key="1">
    <source>
        <dbReference type="SAM" id="Coils"/>
    </source>
</evidence>
<proteinExistence type="predicted"/>
<dbReference type="Proteomes" id="UP000031036">
    <property type="component" value="Unassembled WGS sequence"/>
</dbReference>
<evidence type="ECO:0000313" key="4">
    <source>
        <dbReference type="Proteomes" id="UP000031036"/>
    </source>
</evidence>
<feature type="region of interest" description="Disordered" evidence="2">
    <location>
        <begin position="1"/>
        <end position="24"/>
    </location>
</feature>
<reference evidence="3 4" key="1">
    <citation type="submission" date="2014-11" db="EMBL/GenBank/DDBJ databases">
        <title>Genetic blueprint of the zoonotic pathogen Toxocara canis.</title>
        <authorList>
            <person name="Zhu X.-Q."/>
            <person name="Korhonen P.K."/>
            <person name="Cai H."/>
            <person name="Young N.D."/>
            <person name="Nejsum P."/>
            <person name="von Samson-Himmelstjerna G."/>
            <person name="Boag P.R."/>
            <person name="Tan P."/>
            <person name="Li Q."/>
            <person name="Min J."/>
            <person name="Yang Y."/>
            <person name="Wang X."/>
            <person name="Fang X."/>
            <person name="Hall R.S."/>
            <person name="Hofmann A."/>
            <person name="Sternberg P.W."/>
            <person name="Jex A.R."/>
            <person name="Gasser R.B."/>
        </authorList>
    </citation>
    <scope>NUCLEOTIDE SEQUENCE [LARGE SCALE GENOMIC DNA]</scope>
    <source>
        <strain evidence="3">PN_DK_2014</strain>
    </source>
</reference>
<dbReference type="EMBL" id="JPKZ01002286">
    <property type="protein sequence ID" value="KHN77439.1"/>
    <property type="molecule type" value="Genomic_DNA"/>
</dbReference>
<comment type="caution">
    <text evidence="3">The sequence shown here is derived from an EMBL/GenBank/DDBJ whole genome shotgun (WGS) entry which is preliminary data.</text>
</comment>
<organism evidence="3 4">
    <name type="scientific">Toxocara canis</name>
    <name type="common">Canine roundworm</name>
    <dbReference type="NCBI Taxonomy" id="6265"/>
    <lineage>
        <taxon>Eukaryota</taxon>
        <taxon>Metazoa</taxon>
        <taxon>Ecdysozoa</taxon>
        <taxon>Nematoda</taxon>
        <taxon>Chromadorea</taxon>
        <taxon>Rhabditida</taxon>
        <taxon>Spirurina</taxon>
        <taxon>Ascaridomorpha</taxon>
        <taxon>Ascaridoidea</taxon>
        <taxon>Toxocaridae</taxon>
        <taxon>Toxocara</taxon>
    </lineage>
</organism>
<dbReference type="OrthoDB" id="10550789at2759"/>
<dbReference type="PANTHER" id="PTHR22084">
    <property type="entry name" value="GEX INTERACTING PROTEIN PROTEIN 4"/>
    <property type="match status" value="1"/>
</dbReference>
<evidence type="ECO:0000313" key="3">
    <source>
        <dbReference type="EMBL" id="KHN77439.1"/>
    </source>
</evidence>
<protein>
    <submittedName>
        <fullName evidence="3">Uncharacterized protein</fullName>
    </submittedName>
</protein>
<evidence type="ECO:0000256" key="2">
    <source>
        <dbReference type="SAM" id="MobiDB-lite"/>
    </source>
</evidence>
<feature type="coiled-coil region" evidence="1">
    <location>
        <begin position="106"/>
        <end position="164"/>
    </location>
</feature>
<gene>
    <name evidence="3" type="ORF">Tcan_06868</name>
</gene>
<feature type="region of interest" description="Disordered" evidence="2">
    <location>
        <begin position="205"/>
        <end position="229"/>
    </location>
</feature>
<accession>A0A0B2V7F1</accession>